<evidence type="ECO:0000313" key="3">
    <source>
        <dbReference type="Proteomes" id="UP000188597"/>
    </source>
</evidence>
<feature type="region of interest" description="Disordered" evidence="1">
    <location>
        <begin position="31"/>
        <end position="59"/>
    </location>
</feature>
<evidence type="ECO:0000313" key="2">
    <source>
        <dbReference type="EMBL" id="OOE13003.1"/>
    </source>
</evidence>
<dbReference type="EMBL" id="MQMF01000002">
    <property type="protein sequence ID" value="OOE13003.1"/>
    <property type="molecule type" value="Genomic_DNA"/>
</dbReference>
<evidence type="ECO:0008006" key="4">
    <source>
        <dbReference type="Google" id="ProtNLM"/>
    </source>
</evidence>
<name>A0A1V3G9D3_9BACL</name>
<dbReference type="Pfam" id="PF13798">
    <property type="entry name" value="PCYCGC"/>
    <property type="match status" value="1"/>
</dbReference>
<dbReference type="InterPro" id="IPR025673">
    <property type="entry name" value="PCYCGC"/>
</dbReference>
<accession>A0A1V3G9D3</accession>
<protein>
    <recommendedName>
        <fullName evidence="4">Lipoprotein</fullName>
    </recommendedName>
</protein>
<feature type="compositionally biased region" description="Basic and acidic residues" evidence="1">
    <location>
        <begin position="45"/>
        <end position="57"/>
    </location>
</feature>
<gene>
    <name evidence="2" type="ORF">UN64_13265</name>
</gene>
<evidence type="ECO:0000256" key="1">
    <source>
        <dbReference type="SAM" id="MobiDB-lite"/>
    </source>
</evidence>
<reference evidence="2 3" key="1">
    <citation type="submission" date="2016-11" db="EMBL/GenBank/DDBJ databases">
        <authorList>
            <person name="Jaros S."/>
            <person name="Januszkiewicz K."/>
            <person name="Wedrychowicz H."/>
        </authorList>
    </citation>
    <scope>NUCLEOTIDE SEQUENCE [LARGE SCALE GENOMIC DNA]</scope>
    <source>
        <strain evidence="2 3">Con a/3</strain>
    </source>
</reference>
<organism evidence="2 3">
    <name type="scientific">Fictibacillus arsenicus</name>
    <dbReference type="NCBI Taxonomy" id="255247"/>
    <lineage>
        <taxon>Bacteria</taxon>
        <taxon>Bacillati</taxon>
        <taxon>Bacillota</taxon>
        <taxon>Bacilli</taxon>
        <taxon>Bacillales</taxon>
        <taxon>Fictibacillaceae</taxon>
        <taxon>Fictibacillus</taxon>
    </lineage>
</organism>
<dbReference type="AlphaFoldDB" id="A0A1V3G9D3"/>
<comment type="caution">
    <text evidence="2">The sequence shown here is derived from an EMBL/GenBank/DDBJ whole genome shotgun (WGS) entry which is preliminary data.</text>
</comment>
<dbReference type="PROSITE" id="PS51257">
    <property type="entry name" value="PROKAR_LIPOPROTEIN"/>
    <property type="match status" value="1"/>
</dbReference>
<dbReference type="Proteomes" id="UP000188597">
    <property type="component" value="Unassembled WGS sequence"/>
</dbReference>
<sequence length="183" mass="19966">MTRGGSSVKRRQLVMTMTLAAGVLISGCGNEKEEEHKNHQGQSQQEHKESAHEKHLPSGDIQQLTASTDIMPAFLDKQPENISAIYAAAPKFKEVLESMPCYCGCGDSAGHKNNYDCFVADNKEDGKIVWDDHGTKCGTCLEIAAISMSESAEGKSTLEIRKMIDEKYKEGFAEPTPTPMPAS</sequence>
<proteinExistence type="predicted"/>